<feature type="transmembrane region" description="Helical" evidence="1">
    <location>
        <begin position="32"/>
        <end position="57"/>
    </location>
</feature>
<evidence type="ECO:0000313" key="3">
    <source>
        <dbReference type="Proteomes" id="UP000249061"/>
    </source>
</evidence>
<dbReference type="InterPro" id="IPR030802">
    <property type="entry name" value="Permease_MalE"/>
</dbReference>
<feature type="transmembrane region" description="Helical" evidence="1">
    <location>
        <begin position="139"/>
        <end position="161"/>
    </location>
</feature>
<dbReference type="AlphaFoldDB" id="A0A2W5T650"/>
<dbReference type="Pfam" id="PF02405">
    <property type="entry name" value="MlaE"/>
    <property type="match status" value="1"/>
</dbReference>
<dbReference type="GO" id="GO:0043190">
    <property type="term" value="C:ATP-binding cassette (ABC) transporter complex"/>
    <property type="evidence" value="ECO:0007669"/>
    <property type="project" value="InterPro"/>
</dbReference>
<name>A0A2W5T650_9BACT</name>
<keyword evidence="1" id="KW-1133">Transmembrane helix</keyword>
<proteinExistence type="predicted"/>
<accession>A0A2W5T650</accession>
<protein>
    <submittedName>
        <fullName evidence="2">ABC transporter permease</fullName>
    </submittedName>
</protein>
<feature type="transmembrane region" description="Helical" evidence="1">
    <location>
        <begin position="181"/>
        <end position="201"/>
    </location>
</feature>
<keyword evidence="1" id="KW-0812">Transmembrane</keyword>
<keyword evidence="1" id="KW-0472">Membrane</keyword>
<reference evidence="2 3" key="1">
    <citation type="submission" date="2017-08" db="EMBL/GenBank/DDBJ databases">
        <title>Infants hospitalized years apart are colonized by the same room-sourced microbial strains.</title>
        <authorList>
            <person name="Brooks B."/>
            <person name="Olm M.R."/>
            <person name="Firek B.A."/>
            <person name="Baker R."/>
            <person name="Thomas B.C."/>
            <person name="Morowitz M.J."/>
            <person name="Banfield J.F."/>
        </authorList>
    </citation>
    <scope>NUCLEOTIDE SEQUENCE [LARGE SCALE GENOMIC DNA]</scope>
    <source>
        <strain evidence="2">S2_003_000_R2_14</strain>
    </source>
</reference>
<sequence length="241" mass="25071">MGAQALMLKRTVQSARREGVSWREVLRHMAELGASSALLVGVGMYFFGTVMVTIAWAQARKYTGTVGVVGPAYFELILREFAPMLTALLAASRQAASTTAELGAMSVNEQVEALELSAADPLAELVAPRLIASTLTLPLLTVIGTFMSTASAVLTLTYFFQVDGTTFMDPALVDAGDILCAVTKSVVCGAFIPIAASLRGLRAKGGASAVGEAVTTGVVEACMGCLLLDFLVAAVFLIVGV</sequence>
<dbReference type="PANTHER" id="PTHR30188:SF4">
    <property type="entry name" value="PROTEIN TRIGALACTOSYLDIACYLGLYCEROL 1, CHLOROPLASTIC"/>
    <property type="match status" value="1"/>
</dbReference>
<dbReference type="GO" id="GO:0005548">
    <property type="term" value="F:phospholipid transporter activity"/>
    <property type="evidence" value="ECO:0007669"/>
    <property type="project" value="TreeGrafter"/>
</dbReference>
<dbReference type="Proteomes" id="UP000249061">
    <property type="component" value="Unassembled WGS sequence"/>
</dbReference>
<gene>
    <name evidence="2" type="ORF">DI536_25010</name>
</gene>
<dbReference type="PANTHER" id="PTHR30188">
    <property type="entry name" value="ABC TRANSPORTER PERMEASE PROTEIN-RELATED"/>
    <property type="match status" value="1"/>
</dbReference>
<comment type="caution">
    <text evidence="2">The sequence shown here is derived from an EMBL/GenBank/DDBJ whole genome shotgun (WGS) entry which is preliminary data.</text>
</comment>
<evidence type="ECO:0000313" key="2">
    <source>
        <dbReference type="EMBL" id="PZR08463.1"/>
    </source>
</evidence>
<feature type="transmembrane region" description="Helical" evidence="1">
    <location>
        <begin position="213"/>
        <end position="239"/>
    </location>
</feature>
<organism evidence="2 3">
    <name type="scientific">Archangium gephyra</name>
    <dbReference type="NCBI Taxonomy" id="48"/>
    <lineage>
        <taxon>Bacteria</taxon>
        <taxon>Pseudomonadati</taxon>
        <taxon>Myxococcota</taxon>
        <taxon>Myxococcia</taxon>
        <taxon>Myxococcales</taxon>
        <taxon>Cystobacterineae</taxon>
        <taxon>Archangiaceae</taxon>
        <taxon>Archangium</taxon>
    </lineage>
</organism>
<evidence type="ECO:0000256" key="1">
    <source>
        <dbReference type="SAM" id="Phobius"/>
    </source>
</evidence>
<dbReference type="EMBL" id="QFQP01000025">
    <property type="protein sequence ID" value="PZR08463.1"/>
    <property type="molecule type" value="Genomic_DNA"/>
</dbReference>